<sequence>MSKISLLFVVLCASGWSAVQAAESPLWGEIAGLLSAEQIYTNSGRTYTSQNRAREWIRLFVNRGDQVRKGQIIAEHRNIKGKVVLEYIANRSGRILLNSRSAIDSVESILEILTVEEEKYCEYENCVLTGNR</sequence>
<proteinExistence type="predicted"/>
<protein>
    <submittedName>
        <fullName evidence="2">Uncharacterized protein</fullName>
    </submittedName>
</protein>
<evidence type="ECO:0000313" key="3">
    <source>
        <dbReference type="Proteomes" id="UP001139028"/>
    </source>
</evidence>
<reference evidence="2" key="1">
    <citation type="journal article" date="2022" name="Arch. Microbiol.">
        <title>Microbulbifer okhotskensis sp. nov., isolated from a deep bottom sediment of the Okhotsk Sea.</title>
        <authorList>
            <person name="Romanenko L."/>
            <person name="Kurilenko V."/>
            <person name="Otstavnykh N."/>
            <person name="Velansky P."/>
            <person name="Isaeva M."/>
            <person name="Mikhailov V."/>
        </authorList>
    </citation>
    <scope>NUCLEOTIDE SEQUENCE</scope>
    <source>
        <strain evidence="2">OS29</strain>
    </source>
</reference>
<evidence type="ECO:0000313" key="2">
    <source>
        <dbReference type="EMBL" id="MCO1332806.1"/>
    </source>
</evidence>
<accession>A0A9X2J5V0</accession>
<dbReference type="AlphaFoldDB" id="A0A9X2J5V0"/>
<feature type="signal peptide" evidence="1">
    <location>
        <begin position="1"/>
        <end position="21"/>
    </location>
</feature>
<organism evidence="2 3">
    <name type="scientific">Microbulbifer okhotskensis</name>
    <dbReference type="NCBI Taxonomy" id="2926617"/>
    <lineage>
        <taxon>Bacteria</taxon>
        <taxon>Pseudomonadati</taxon>
        <taxon>Pseudomonadota</taxon>
        <taxon>Gammaproteobacteria</taxon>
        <taxon>Cellvibrionales</taxon>
        <taxon>Microbulbiferaceae</taxon>
        <taxon>Microbulbifer</taxon>
    </lineage>
</organism>
<dbReference type="RefSeq" id="WP_252463975.1">
    <property type="nucleotide sequence ID" value="NZ_JALBWM010000001.1"/>
</dbReference>
<keyword evidence="1" id="KW-0732">Signal</keyword>
<evidence type="ECO:0000256" key="1">
    <source>
        <dbReference type="SAM" id="SignalP"/>
    </source>
</evidence>
<keyword evidence="3" id="KW-1185">Reference proteome</keyword>
<dbReference type="Proteomes" id="UP001139028">
    <property type="component" value="Unassembled WGS sequence"/>
</dbReference>
<dbReference type="EMBL" id="JALBWM010000001">
    <property type="protein sequence ID" value="MCO1332806.1"/>
    <property type="molecule type" value="Genomic_DNA"/>
</dbReference>
<gene>
    <name evidence="2" type="ORF">MO867_00510</name>
</gene>
<feature type="chain" id="PRO_5040846484" evidence="1">
    <location>
        <begin position="22"/>
        <end position="132"/>
    </location>
</feature>
<name>A0A9X2J5V0_9GAMM</name>
<comment type="caution">
    <text evidence="2">The sequence shown here is derived from an EMBL/GenBank/DDBJ whole genome shotgun (WGS) entry which is preliminary data.</text>
</comment>